<accession>A0A0B8ZFF5</accession>
<dbReference type="PATRIC" id="fig|48936.3.peg.4525"/>
<dbReference type="EMBL" id="JRVC01000034">
    <property type="protein sequence ID" value="KHS41770.1"/>
    <property type="molecule type" value="Genomic_DNA"/>
</dbReference>
<dbReference type="AlphaFoldDB" id="A0A0B8ZFF5"/>
<name>A0A0B8ZFF5_9SPHN</name>
<proteinExistence type="predicted"/>
<evidence type="ECO:0000313" key="1">
    <source>
        <dbReference type="EMBL" id="KHS41770.1"/>
    </source>
</evidence>
<sequence length="77" mass="9209">MIATQSVRPAEARIVWAHTPNRSNRNQRYAFSPWLYKQRNLVERFFNRIRQFRGIATRYDKDPANFLAAIRLVCARL</sequence>
<dbReference type="Proteomes" id="UP000031338">
    <property type="component" value="Unassembled WGS sequence"/>
</dbReference>
<comment type="caution">
    <text evidence="1">The sequence shown here is derived from an EMBL/GenBank/DDBJ whole genome shotgun (WGS) entry which is preliminary data.</text>
</comment>
<dbReference type="STRING" id="48936.NJ75_04490"/>
<keyword evidence="2" id="KW-1185">Reference proteome</keyword>
<organism evidence="1 2">
    <name type="scientific">Novosphingobium subterraneum</name>
    <dbReference type="NCBI Taxonomy" id="48936"/>
    <lineage>
        <taxon>Bacteria</taxon>
        <taxon>Pseudomonadati</taxon>
        <taxon>Pseudomonadota</taxon>
        <taxon>Alphaproteobacteria</taxon>
        <taxon>Sphingomonadales</taxon>
        <taxon>Sphingomonadaceae</taxon>
        <taxon>Novosphingobium</taxon>
    </lineage>
</organism>
<evidence type="ECO:0000313" key="2">
    <source>
        <dbReference type="Proteomes" id="UP000031338"/>
    </source>
</evidence>
<gene>
    <name evidence="1" type="ORF">NJ75_04490</name>
</gene>
<reference evidence="1 2" key="1">
    <citation type="submission" date="2014-10" db="EMBL/GenBank/DDBJ databases">
        <title>Draft genome sequence of Novosphingobium subterraneum DSM 12447.</title>
        <authorList>
            <person name="Gan H.M."/>
            <person name="Gan H.Y."/>
            <person name="Savka M.A."/>
        </authorList>
    </citation>
    <scope>NUCLEOTIDE SEQUENCE [LARGE SCALE GENOMIC DNA]</scope>
    <source>
        <strain evidence="1 2">DSM 12447</strain>
    </source>
</reference>
<protein>
    <submittedName>
        <fullName evidence="1">Putative transposase for insertion sequence element</fullName>
    </submittedName>
</protein>